<dbReference type="CDD" id="cd00093">
    <property type="entry name" value="HTH_XRE"/>
    <property type="match status" value="1"/>
</dbReference>
<dbReference type="RefSeq" id="WP_123215045.1">
    <property type="nucleotide sequence ID" value="NZ_RJTM01000029.1"/>
</dbReference>
<feature type="domain" description="HTH cro/C1-type" evidence="1">
    <location>
        <begin position="17"/>
        <end position="68"/>
    </location>
</feature>
<keyword evidence="3" id="KW-1185">Reference proteome</keyword>
<dbReference type="InterPro" id="IPR001387">
    <property type="entry name" value="Cro/C1-type_HTH"/>
</dbReference>
<dbReference type="EMBL" id="RJTM01000029">
    <property type="protein sequence ID" value="RNL90667.1"/>
    <property type="molecule type" value="Genomic_DNA"/>
</dbReference>
<comment type="caution">
    <text evidence="2">The sequence shown here is derived from an EMBL/GenBank/DDBJ whole genome shotgun (WGS) entry which is preliminary data.</text>
</comment>
<evidence type="ECO:0000313" key="2">
    <source>
        <dbReference type="EMBL" id="RNL90667.1"/>
    </source>
</evidence>
<dbReference type="Proteomes" id="UP000267469">
    <property type="component" value="Unassembled WGS sequence"/>
</dbReference>
<evidence type="ECO:0000259" key="1">
    <source>
        <dbReference type="PROSITE" id="PS50943"/>
    </source>
</evidence>
<gene>
    <name evidence="2" type="ORF">ED312_05685</name>
</gene>
<dbReference type="InterPro" id="IPR010982">
    <property type="entry name" value="Lambda_DNA-bd_dom_sf"/>
</dbReference>
<dbReference type="GO" id="GO:0003677">
    <property type="term" value="F:DNA binding"/>
    <property type="evidence" value="ECO:0007669"/>
    <property type="project" value="InterPro"/>
</dbReference>
<organism evidence="2 3">
    <name type="scientific">Sinomicrobium pectinilyticum</name>
    <dbReference type="NCBI Taxonomy" id="1084421"/>
    <lineage>
        <taxon>Bacteria</taxon>
        <taxon>Pseudomonadati</taxon>
        <taxon>Bacteroidota</taxon>
        <taxon>Flavobacteriia</taxon>
        <taxon>Flavobacteriales</taxon>
        <taxon>Flavobacteriaceae</taxon>
        <taxon>Sinomicrobium</taxon>
    </lineage>
</organism>
<reference evidence="2 3" key="1">
    <citation type="submission" date="2018-10" db="EMBL/GenBank/DDBJ databases">
        <title>Sinomicrobium pectinilyticum sp. nov., a pectinase-producing bacterium isolated from alkaline and saline soil, and emended description of the genus Sinomicrobium.</title>
        <authorList>
            <person name="Cheng B."/>
            <person name="Li C."/>
            <person name="Lai Q."/>
            <person name="Du M."/>
            <person name="Shao Z."/>
            <person name="Xu P."/>
            <person name="Yang C."/>
        </authorList>
    </citation>
    <scope>NUCLEOTIDE SEQUENCE [LARGE SCALE GENOMIC DNA]</scope>
    <source>
        <strain evidence="2 3">5DNS001</strain>
    </source>
</reference>
<dbReference type="AlphaFoldDB" id="A0A3N0ESB6"/>
<dbReference type="Pfam" id="PF01381">
    <property type="entry name" value="HTH_3"/>
    <property type="match status" value="1"/>
</dbReference>
<protein>
    <submittedName>
        <fullName evidence="2">XRE family transcriptional regulator</fullName>
    </submittedName>
</protein>
<dbReference type="SMART" id="SM00530">
    <property type="entry name" value="HTH_XRE"/>
    <property type="match status" value="1"/>
</dbReference>
<name>A0A3N0ESB6_SINP1</name>
<dbReference type="SUPFAM" id="SSF47413">
    <property type="entry name" value="lambda repressor-like DNA-binding domains"/>
    <property type="match status" value="1"/>
</dbReference>
<proteinExistence type="predicted"/>
<dbReference type="OrthoDB" id="1446437at2"/>
<dbReference type="Gene3D" id="1.10.260.40">
    <property type="entry name" value="lambda repressor-like DNA-binding domains"/>
    <property type="match status" value="1"/>
</dbReference>
<evidence type="ECO:0000313" key="3">
    <source>
        <dbReference type="Proteomes" id="UP000267469"/>
    </source>
</evidence>
<dbReference type="PROSITE" id="PS50943">
    <property type="entry name" value="HTH_CROC1"/>
    <property type="match status" value="1"/>
</dbReference>
<accession>A0A3N0ESB6</accession>
<sequence>MKKIKNKDLLHSISLVLKELRDKKNVTQQVVKDDTGIHIGRIETSKHDPSASTIYELCKYFKISLSEFYQRIEQIDPELKIDKE</sequence>